<dbReference type="SUPFAM" id="SSF54403">
    <property type="entry name" value="Cystatin/monellin"/>
    <property type="match status" value="1"/>
</dbReference>
<dbReference type="Proteomes" id="UP000261520">
    <property type="component" value="Unplaced"/>
</dbReference>
<dbReference type="Ensembl" id="ENSPMGT00000027493.1">
    <property type="protein sequence ID" value="ENSPMGP00000025814.1"/>
    <property type="gene ID" value="ENSPMGG00000020803.1"/>
</dbReference>
<dbReference type="InterPro" id="IPR018073">
    <property type="entry name" value="Prot_inh_cystat_CS"/>
</dbReference>
<feature type="domain" description="Cystatin" evidence="4">
    <location>
        <begin position="70"/>
        <end position="174"/>
    </location>
</feature>
<dbReference type="Pfam" id="PF00031">
    <property type="entry name" value="Cystatin"/>
    <property type="match status" value="1"/>
</dbReference>
<dbReference type="AlphaFoldDB" id="A0A3B4BBF6"/>
<dbReference type="SMART" id="SM00043">
    <property type="entry name" value="CY"/>
    <property type="match status" value="1"/>
</dbReference>
<proteinExistence type="inferred from homology"/>
<comment type="similarity">
    <text evidence="1">Belongs to the cystatin family.</text>
</comment>
<reference evidence="5" key="2">
    <citation type="submission" date="2025-09" db="UniProtKB">
        <authorList>
            <consortium name="Ensembl"/>
        </authorList>
    </citation>
    <scope>IDENTIFICATION</scope>
</reference>
<evidence type="ECO:0000256" key="1">
    <source>
        <dbReference type="ARBA" id="ARBA00009403"/>
    </source>
</evidence>
<accession>A0A3B4BBF6</accession>
<dbReference type="PANTHER" id="PTHR46186">
    <property type="entry name" value="CYSTATIN"/>
    <property type="match status" value="1"/>
</dbReference>
<evidence type="ECO:0000256" key="2">
    <source>
        <dbReference type="ARBA" id="ARBA00023157"/>
    </source>
</evidence>
<dbReference type="InterPro" id="IPR046350">
    <property type="entry name" value="Cystatin_sf"/>
</dbReference>
<keyword evidence="3" id="KW-1133">Transmembrane helix</keyword>
<sequence length="174" mass="19692">MDDRQGLELASLCWSRYVTCTHCDVTPHRLFLWALLSAVIFVDGSSSRRDTMKSVLVVFFALFVAGAWSSMPGGLRDVDFEDSGMRNALELAVNKHNLAKNDMFRSDVVEVVKAQSQVVAGLKYIITVKMARTNCRKNRPNEVCAPTAEPYQCTFTVWSRPWLREIQVLNEQCP</sequence>
<dbReference type="CDD" id="cd00042">
    <property type="entry name" value="CY"/>
    <property type="match status" value="1"/>
</dbReference>
<protein>
    <recommendedName>
        <fullName evidence="4">Cystatin domain-containing protein</fullName>
    </recommendedName>
</protein>
<evidence type="ECO:0000256" key="3">
    <source>
        <dbReference type="SAM" id="Phobius"/>
    </source>
</evidence>
<evidence type="ECO:0000313" key="6">
    <source>
        <dbReference type="Proteomes" id="UP000261520"/>
    </source>
</evidence>
<dbReference type="PROSITE" id="PS00287">
    <property type="entry name" value="CYSTATIN"/>
    <property type="match status" value="1"/>
</dbReference>
<keyword evidence="3" id="KW-0812">Transmembrane</keyword>
<dbReference type="GO" id="GO:0005615">
    <property type="term" value="C:extracellular space"/>
    <property type="evidence" value="ECO:0007669"/>
    <property type="project" value="TreeGrafter"/>
</dbReference>
<keyword evidence="6" id="KW-1185">Reference proteome</keyword>
<dbReference type="PANTHER" id="PTHR46186:SF12">
    <property type="entry name" value="CYSTATIN C (AMYLOID ANGIOPATHY AND CEREBRAL HEMORRHAGE)-RELATED"/>
    <property type="match status" value="1"/>
</dbReference>
<keyword evidence="3" id="KW-0472">Membrane</keyword>
<evidence type="ECO:0000313" key="5">
    <source>
        <dbReference type="Ensembl" id="ENSPMGP00000025814.1"/>
    </source>
</evidence>
<feature type="transmembrane region" description="Helical" evidence="3">
    <location>
        <begin position="54"/>
        <end position="71"/>
    </location>
</feature>
<dbReference type="GO" id="GO:0005737">
    <property type="term" value="C:cytoplasm"/>
    <property type="evidence" value="ECO:0007669"/>
    <property type="project" value="TreeGrafter"/>
</dbReference>
<name>A0A3B4BBF6_9GOBI</name>
<dbReference type="GO" id="GO:0031982">
    <property type="term" value="C:vesicle"/>
    <property type="evidence" value="ECO:0007669"/>
    <property type="project" value="TreeGrafter"/>
</dbReference>
<feature type="transmembrane region" description="Helical" evidence="3">
    <location>
        <begin position="25"/>
        <end position="42"/>
    </location>
</feature>
<organism evidence="5 6">
    <name type="scientific">Periophthalmus magnuspinnatus</name>
    <dbReference type="NCBI Taxonomy" id="409849"/>
    <lineage>
        <taxon>Eukaryota</taxon>
        <taxon>Metazoa</taxon>
        <taxon>Chordata</taxon>
        <taxon>Craniata</taxon>
        <taxon>Vertebrata</taxon>
        <taxon>Euteleostomi</taxon>
        <taxon>Actinopterygii</taxon>
        <taxon>Neopterygii</taxon>
        <taxon>Teleostei</taxon>
        <taxon>Neoteleostei</taxon>
        <taxon>Acanthomorphata</taxon>
        <taxon>Gobiaria</taxon>
        <taxon>Gobiiformes</taxon>
        <taxon>Gobioidei</taxon>
        <taxon>Gobiidae</taxon>
        <taxon>Oxudercinae</taxon>
        <taxon>Periophthalmus</taxon>
    </lineage>
</organism>
<dbReference type="Gene3D" id="3.10.450.10">
    <property type="match status" value="1"/>
</dbReference>
<dbReference type="GO" id="GO:0004869">
    <property type="term" value="F:cysteine-type endopeptidase inhibitor activity"/>
    <property type="evidence" value="ECO:0007669"/>
    <property type="project" value="InterPro"/>
</dbReference>
<keyword evidence="2" id="KW-1015">Disulfide bond</keyword>
<evidence type="ECO:0000259" key="4">
    <source>
        <dbReference type="SMART" id="SM00043"/>
    </source>
</evidence>
<reference evidence="5" key="1">
    <citation type="submission" date="2025-08" db="UniProtKB">
        <authorList>
            <consortium name="Ensembl"/>
        </authorList>
    </citation>
    <scope>IDENTIFICATION</scope>
</reference>
<dbReference type="InterPro" id="IPR000010">
    <property type="entry name" value="Cystatin_dom"/>
</dbReference>
<dbReference type="FunFam" id="3.10.450.10:FF:000004">
    <property type="entry name" value="Cystatin C"/>
    <property type="match status" value="1"/>
</dbReference>